<proteinExistence type="inferred from homology"/>
<name>A0A2A2GK99_9RHOB</name>
<reference evidence="8 9" key="1">
    <citation type="submission" date="2017-09" db="EMBL/GenBank/DDBJ databases">
        <title>Paracoccus alkalisoli sp. nov., isolated from saline alkaline soil.</title>
        <authorList>
            <person name="Dong X."/>
            <person name="Zhang G."/>
        </authorList>
    </citation>
    <scope>NUCLEOTIDE SEQUENCE [LARGE SCALE GENOMIC DNA]</scope>
    <source>
        <strain evidence="8 9">WN007</strain>
    </source>
</reference>
<organism evidence="8 9">
    <name type="scientific">Paracoccus salipaludis</name>
    <dbReference type="NCBI Taxonomy" id="2032623"/>
    <lineage>
        <taxon>Bacteria</taxon>
        <taxon>Pseudomonadati</taxon>
        <taxon>Pseudomonadota</taxon>
        <taxon>Alphaproteobacteria</taxon>
        <taxon>Rhodobacterales</taxon>
        <taxon>Paracoccaceae</taxon>
        <taxon>Paracoccus</taxon>
    </lineage>
</organism>
<evidence type="ECO:0000256" key="5">
    <source>
        <dbReference type="ARBA" id="ARBA00022679"/>
    </source>
</evidence>
<comment type="similarity">
    <text evidence="2 7">Belongs to the methyltransferase superfamily. L-isoaspartyl/D-aspartyl protein methyltransferase family.</text>
</comment>
<keyword evidence="9" id="KW-1185">Reference proteome</keyword>
<dbReference type="RefSeq" id="WP_095640136.1">
    <property type="nucleotide sequence ID" value="NZ_NSJZ01000006.1"/>
</dbReference>
<comment type="catalytic activity">
    <reaction evidence="7">
        <text>[protein]-L-isoaspartate + S-adenosyl-L-methionine = [protein]-L-isoaspartate alpha-methyl ester + S-adenosyl-L-homocysteine</text>
        <dbReference type="Rhea" id="RHEA:12705"/>
        <dbReference type="Rhea" id="RHEA-COMP:12143"/>
        <dbReference type="Rhea" id="RHEA-COMP:12144"/>
        <dbReference type="ChEBI" id="CHEBI:57856"/>
        <dbReference type="ChEBI" id="CHEBI:59789"/>
        <dbReference type="ChEBI" id="CHEBI:90596"/>
        <dbReference type="ChEBI" id="CHEBI:90598"/>
        <dbReference type="EC" id="2.1.1.77"/>
    </reaction>
</comment>
<dbReference type="InterPro" id="IPR000682">
    <property type="entry name" value="PCMT"/>
</dbReference>
<dbReference type="CDD" id="cd02440">
    <property type="entry name" value="AdoMet_MTases"/>
    <property type="match status" value="1"/>
</dbReference>
<dbReference type="GO" id="GO:0004719">
    <property type="term" value="F:protein-L-isoaspartate (D-aspartate) O-methyltransferase activity"/>
    <property type="evidence" value="ECO:0007669"/>
    <property type="project" value="UniProtKB-UniRule"/>
</dbReference>
<comment type="caution">
    <text evidence="8">The sequence shown here is derived from an EMBL/GenBank/DDBJ whole genome shotgun (WGS) entry which is preliminary data.</text>
</comment>
<evidence type="ECO:0000256" key="6">
    <source>
        <dbReference type="ARBA" id="ARBA00022691"/>
    </source>
</evidence>
<dbReference type="Proteomes" id="UP000218023">
    <property type="component" value="Unassembled WGS sequence"/>
</dbReference>
<dbReference type="NCBIfam" id="TIGR00080">
    <property type="entry name" value="pimt"/>
    <property type="match status" value="1"/>
</dbReference>
<accession>A0A2A2GK99</accession>
<dbReference type="EMBL" id="NSJZ01000006">
    <property type="protein sequence ID" value="PAU97333.1"/>
    <property type="molecule type" value="Genomic_DNA"/>
</dbReference>
<comment type="function">
    <text evidence="7">Catalyzes the methyl esterification of L-isoaspartyl residues in peptides and proteins that result from spontaneous decomposition of normal L-aspartyl and L-asparaginyl residues. It plays a role in the repair and/or degradation of damaged proteins.</text>
</comment>
<evidence type="ECO:0000256" key="4">
    <source>
        <dbReference type="ARBA" id="ARBA00022603"/>
    </source>
</evidence>
<evidence type="ECO:0000256" key="7">
    <source>
        <dbReference type="HAMAP-Rule" id="MF_00090"/>
    </source>
</evidence>
<evidence type="ECO:0000313" key="8">
    <source>
        <dbReference type="EMBL" id="PAU97333.1"/>
    </source>
</evidence>
<dbReference type="AlphaFoldDB" id="A0A2A2GK99"/>
<keyword evidence="3 7" id="KW-0963">Cytoplasm</keyword>
<dbReference type="GO" id="GO:0032259">
    <property type="term" value="P:methylation"/>
    <property type="evidence" value="ECO:0007669"/>
    <property type="project" value="UniProtKB-KW"/>
</dbReference>
<dbReference type="HAMAP" id="MF_00090">
    <property type="entry name" value="PIMT"/>
    <property type="match status" value="1"/>
</dbReference>
<dbReference type="NCBIfam" id="NF001453">
    <property type="entry name" value="PRK00312.1"/>
    <property type="match status" value="1"/>
</dbReference>
<keyword evidence="4 7" id="KW-0489">Methyltransferase</keyword>
<dbReference type="SUPFAM" id="SSF53335">
    <property type="entry name" value="S-adenosyl-L-methionine-dependent methyltransferases"/>
    <property type="match status" value="1"/>
</dbReference>
<gene>
    <name evidence="7" type="primary">pcm</name>
    <name evidence="8" type="ORF">CK240_09720</name>
</gene>
<dbReference type="EC" id="2.1.1.77" evidence="7"/>
<keyword evidence="6 7" id="KW-0949">S-adenosyl-L-methionine</keyword>
<dbReference type="PANTHER" id="PTHR11579:SF0">
    <property type="entry name" value="PROTEIN-L-ISOASPARTATE(D-ASPARTATE) O-METHYLTRANSFERASE"/>
    <property type="match status" value="1"/>
</dbReference>
<protein>
    <recommendedName>
        <fullName evidence="7">Protein-L-isoaspartate O-methyltransferase</fullName>
        <ecNumber evidence="7">2.1.1.77</ecNumber>
    </recommendedName>
    <alternativeName>
        <fullName evidence="7">L-isoaspartyl protein carboxyl methyltransferase</fullName>
    </alternativeName>
    <alternativeName>
        <fullName evidence="7">Protein L-isoaspartyl methyltransferase</fullName>
    </alternativeName>
    <alternativeName>
        <fullName evidence="7">Protein-beta-aspartate methyltransferase</fullName>
        <shortName evidence="7">PIMT</shortName>
    </alternativeName>
</protein>
<dbReference type="Pfam" id="PF01135">
    <property type="entry name" value="PCMT"/>
    <property type="match status" value="1"/>
</dbReference>
<evidence type="ECO:0000256" key="1">
    <source>
        <dbReference type="ARBA" id="ARBA00004496"/>
    </source>
</evidence>
<sequence>MPDYRTERERMVETQIAGRGVRDPGVLQAMREVPREAFVPPHLAADAYTDRPLSIGEGQTISQPYIVGLMLEAGEIGGQDRVLEIGAGSGYAAAVASRLAAQVCAVERIGALAQAARERLARLGYDNVEVLQGDGTEGWPARRIFDVILVAAAGPEVPQALVAQLAQDGRLVMPVGPRSGPQRLVRLRRTPDGLRQDDWGAVAFVPLIGAEGFAEDK</sequence>
<dbReference type="GO" id="GO:0030091">
    <property type="term" value="P:protein repair"/>
    <property type="evidence" value="ECO:0007669"/>
    <property type="project" value="UniProtKB-UniRule"/>
</dbReference>
<dbReference type="FunFam" id="3.40.50.150:FF:000010">
    <property type="entry name" value="Protein-L-isoaspartate O-methyltransferase"/>
    <property type="match status" value="1"/>
</dbReference>
<keyword evidence="5 7" id="KW-0808">Transferase</keyword>
<evidence type="ECO:0000256" key="3">
    <source>
        <dbReference type="ARBA" id="ARBA00022490"/>
    </source>
</evidence>
<evidence type="ECO:0000313" key="9">
    <source>
        <dbReference type="Proteomes" id="UP000218023"/>
    </source>
</evidence>
<dbReference type="OrthoDB" id="9810066at2"/>
<comment type="subcellular location">
    <subcellularLocation>
        <location evidence="1 7">Cytoplasm</location>
    </subcellularLocation>
</comment>
<evidence type="ECO:0000256" key="2">
    <source>
        <dbReference type="ARBA" id="ARBA00005369"/>
    </source>
</evidence>
<dbReference type="PANTHER" id="PTHR11579">
    <property type="entry name" value="PROTEIN-L-ISOASPARTATE O-METHYLTRANSFERASE"/>
    <property type="match status" value="1"/>
</dbReference>
<feature type="active site" evidence="7">
    <location>
        <position position="62"/>
    </location>
</feature>
<dbReference type="Gene3D" id="3.40.50.150">
    <property type="entry name" value="Vaccinia Virus protein VP39"/>
    <property type="match status" value="1"/>
</dbReference>
<dbReference type="GO" id="GO:0005737">
    <property type="term" value="C:cytoplasm"/>
    <property type="evidence" value="ECO:0007669"/>
    <property type="project" value="UniProtKB-SubCell"/>
</dbReference>
<dbReference type="InterPro" id="IPR029063">
    <property type="entry name" value="SAM-dependent_MTases_sf"/>
</dbReference>